<gene>
    <name evidence="5" type="ORF">PRZ03_18375</name>
</gene>
<keyword evidence="3" id="KW-0812">Transmembrane</keyword>
<keyword evidence="6" id="KW-1185">Reference proteome</keyword>
<dbReference type="InterPro" id="IPR027417">
    <property type="entry name" value="P-loop_NTPase"/>
</dbReference>
<reference evidence="5 6" key="1">
    <citation type="submission" date="2022-10" db="EMBL/GenBank/DDBJ databases">
        <title>Paucibacter sp. hw1 Genome sequencing.</title>
        <authorList>
            <person name="Park S."/>
        </authorList>
    </citation>
    <scope>NUCLEOTIDE SEQUENCE [LARGE SCALE GENOMIC DNA]</scope>
    <source>
        <strain evidence="6">hw1</strain>
    </source>
</reference>
<proteinExistence type="inferred from homology"/>
<dbReference type="SMART" id="SM00382">
    <property type="entry name" value="AAA"/>
    <property type="match status" value="2"/>
</dbReference>
<protein>
    <submittedName>
        <fullName evidence="5">AAA family ATPase</fullName>
    </submittedName>
</protein>
<accession>A0ABT5KHX3</accession>
<feature type="transmembrane region" description="Helical" evidence="3">
    <location>
        <begin position="27"/>
        <end position="46"/>
    </location>
</feature>
<evidence type="ECO:0000313" key="6">
    <source>
        <dbReference type="Proteomes" id="UP001221189"/>
    </source>
</evidence>
<dbReference type="Gene3D" id="3.40.50.300">
    <property type="entry name" value="P-loop containing nucleotide triphosphate hydrolases"/>
    <property type="match status" value="2"/>
</dbReference>
<dbReference type="PROSITE" id="PS00674">
    <property type="entry name" value="AAA"/>
    <property type="match status" value="1"/>
</dbReference>
<evidence type="ECO:0000256" key="2">
    <source>
        <dbReference type="SAM" id="MobiDB-lite"/>
    </source>
</evidence>
<dbReference type="RefSeq" id="WP_273601720.1">
    <property type="nucleotide sequence ID" value="NZ_JAQQXT010000012.1"/>
</dbReference>
<dbReference type="PANTHER" id="PTHR23076">
    <property type="entry name" value="METALLOPROTEASE M41 FTSH"/>
    <property type="match status" value="1"/>
</dbReference>
<dbReference type="PANTHER" id="PTHR23076:SF37">
    <property type="entry name" value="ATP-DEPENDENT ZINC METALLOPROTEASE FTSH 4, MITOCHONDRIAL"/>
    <property type="match status" value="1"/>
</dbReference>
<dbReference type="Proteomes" id="UP001221189">
    <property type="component" value="Unassembled WGS sequence"/>
</dbReference>
<feature type="transmembrane region" description="Helical" evidence="3">
    <location>
        <begin position="87"/>
        <end position="112"/>
    </location>
</feature>
<feature type="domain" description="AAA+ ATPase" evidence="4">
    <location>
        <begin position="238"/>
        <end position="373"/>
    </location>
</feature>
<keyword evidence="1" id="KW-0547">Nucleotide-binding</keyword>
<dbReference type="EMBL" id="JAQQXT010000012">
    <property type="protein sequence ID" value="MDC8773547.1"/>
    <property type="molecule type" value="Genomic_DNA"/>
</dbReference>
<evidence type="ECO:0000259" key="4">
    <source>
        <dbReference type="SMART" id="SM00382"/>
    </source>
</evidence>
<keyword evidence="3" id="KW-1133">Transmembrane helix</keyword>
<name>A0ABT5KHX3_9BURK</name>
<feature type="region of interest" description="Disordered" evidence="2">
    <location>
        <begin position="153"/>
        <end position="173"/>
    </location>
</feature>
<dbReference type="SUPFAM" id="SSF52540">
    <property type="entry name" value="P-loop containing nucleoside triphosphate hydrolases"/>
    <property type="match status" value="2"/>
</dbReference>
<dbReference type="InterPro" id="IPR003959">
    <property type="entry name" value="ATPase_AAA_core"/>
</dbReference>
<sequence>MYLFCSAVVYFLDYCFSKIARVLRTPLLWKVAAVVALWQLTLVLAAHSGQAANPSDMVWLVGGGCVVLALPATVAAAWLMTRRQSRAWALLFWGSAGVSAQMAFAAVVFASAHLQSTETSLMQAAAALAAYVLSAHASRAIIGLWSDRQPQGYTPTSSSAAPHISKHQSPTHLAPAKKAPAKQVALPANAVPIEADVAPIKMSPLSLSQVAGMAACKAELAPFLQNFANLRRGGPVPDRNGLLLSGPPGNGKTYIAEALAGELGLPIIMATIDTVASRWVGAAQENIAALVAQAKRQAPCVLFFDEFDALAVDRGGSAHNEDKKTVNALLTAINELRRYRVVLMAATNFVDKLDPAVVREGRFDFKIDVPYPDREARLAIITALAAQYRLNLSPDVRHALADHWVMRSNAFMSNALKRVRDSGAQELSYATIKTIARQVCRREGSIPKDCAGLDDLNFAPQTRDQIDSLVYRLKHWEEVQAQGGAVPKGVLLFGPPGTGKTSLVRALGRTLDMHVFEAKTAEILATPKLFCDITALAREHRPAIVFLDEADDLLRDRQFSHTSIATNEVLKAMDGLMASVPEVVFIAALNNIGNIDAAALRGGRFSERLHLDRLSGEALQSFITKSLDQRNYRLAAEVTPESVTRLIGEAGPADVKEILAQAVNATLGPLSPRELTLQDLATARARLMS</sequence>
<organism evidence="5 6">
    <name type="scientific">Roseateles albus</name>
    <dbReference type="NCBI Taxonomy" id="2987525"/>
    <lineage>
        <taxon>Bacteria</taxon>
        <taxon>Pseudomonadati</taxon>
        <taxon>Pseudomonadota</taxon>
        <taxon>Betaproteobacteria</taxon>
        <taxon>Burkholderiales</taxon>
        <taxon>Sphaerotilaceae</taxon>
        <taxon>Roseateles</taxon>
    </lineage>
</organism>
<comment type="similarity">
    <text evidence="1">Belongs to the AAA ATPase family.</text>
</comment>
<evidence type="ECO:0000256" key="1">
    <source>
        <dbReference type="RuleBase" id="RU003651"/>
    </source>
</evidence>
<dbReference type="Gene3D" id="1.10.8.60">
    <property type="match status" value="1"/>
</dbReference>
<evidence type="ECO:0000256" key="3">
    <source>
        <dbReference type="SAM" id="Phobius"/>
    </source>
</evidence>
<keyword evidence="1" id="KW-0067">ATP-binding</keyword>
<dbReference type="Pfam" id="PF00004">
    <property type="entry name" value="AAA"/>
    <property type="match status" value="2"/>
</dbReference>
<comment type="caution">
    <text evidence="5">The sequence shown here is derived from an EMBL/GenBank/DDBJ whole genome shotgun (WGS) entry which is preliminary data.</text>
</comment>
<keyword evidence="3" id="KW-0472">Membrane</keyword>
<dbReference type="InterPro" id="IPR003593">
    <property type="entry name" value="AAA+_ATPase"/>
</dbReference>
<dbReference type="CDD" id="cd19481">
    <property type="entry name" value="RecA-like_protease"/>
    <property type="match status" value="2"/>
</dbReference>
<feature type="domain" description="AAA+ ATPase" evidence="4">
    <location>
        <begin position="486"/>
        <end position="615"/>
    </location>
</feature>
<dbReference type="InterPro" id="IPR003960">
    <property type="entry name" value="ATPase_AAA_CS"/>
</dbReference>
<feature type="transmembrane region" description="Helical" evidence="3">
    <location>
        <begin position="58"/>
        <end position="81"/>
    </location>
</feature>
<evidence type="ECO:0000313" key="5">
    <source>
        <dbReference type="EMBL" id="MDC8773547.1"/>
    </source>
</evidence>